<dbReference type="PANTHER" id="PTHR40277:SF1">
    <property type="entry name" value="BLL5419 PROTEIN"/>
    <property type="match status" value="1"/>
</dbReference>
<dbReference type="AlphaFoldDB" id="A0A930YX65"/>
<sequence>MNLKVKDRLISVKSVALESKPFKKKLIGFAKIVVSVVLLYYAISNISTEQLLSLWSEISLFYLILSTFLFLLSQLLSTARLNIYFESNGIRLDYWTNAKLYLVGMFYNFFIPGGIGGDAYKVYSLKQHLGYGIKKSGFALLMDRFNGFTAILVLIGVGVAFIVPTLRSYLIVFGLVLFFLAYLLKYFNRFSTTQTLLHVKAFVLSICIQVLQAGSFIVLAKGLGIDDKYVEYCVLFLSSSILSLISFAGIGAREVLFLETSQYFQIDPQASIAASLLFTFITASVSIFGLYYHFKSPLKQKLK</sequence>
<keyword evidence="2" id="KW-1003">Cell membrane</keyword>
<dbReference type="InterPro" id="IPR022791">
    <property type="entry name" value="L-PG_synthase/AglD"/>
</dbReference>
<protein>
    <submittedName>
        <fullName evidence="7">Flippase-like domain-containing protein</fullName>
    </submittedName>
</protein>
<keyword evidence="5 6" id="KW-0472">Membrane</keyword>
<dbReference type="Proteomes" id="UP000694480">
    <property type="component" value="Unassembled WGS sequence"/>
</dbReference>
<evidence type="ECO:0000256" key="2">
    <source>
        <dbReference type="ARBA" id="ARBA00022475"/>
    </source>
</evidence>
<feature type="transmembrane region" description="Helical" evidence="6">
    <location>
        <begin position="58"/>
        <end position="79"/>
    </location>
</feature>
<dbReference type="EMBL" id="JADKYY010000014">
    <property type="protein sequence ID" value="MBF5028078.1"/>
    <property type="molecule type" value="Genomic_DNA"/>
</dbReference>
<evidence type="ECO:0000313" key="7">
    <source>
        <dbReference type="EMBL" id="MBF5028078.1"/>
    </source>
</evidence>
<comment type="subcellular location">
    <subcellularLocation>
        <location evidence="1">Cell membrane</location>
        <topology evidence="1">Multi-pass membrane protein</topology>
    </subcellularLocation>
</comment>
<evidence type="ECO:0000256" key="5">
    <source>
        <dbReference type="ARBA" id="ARBA00023136"/>
    </source>
</evidence>
<keyword evidence="4 6" id="KW-1133">Transmembrane helix</keyword>
<feature type="transmembrane region" description="Helical" evidence="6">
    <location>
        <begin position="26"/>
        <end position="43"/>
    </location>
</feature>
<dbReference type="GO" id="GO:0005886">
    <property type="term" value="C:plasma membrane"/>
    <property type="evidence" value="ECO:0007669"/>
    <property type="project" value="UniProtKB-SubCell"/>
</dbReference>
<evidence type="ECO:0000313" key="8">
    <source>
        <dbReference type="Proteomes" id="UP000694480"/>
    </source>
</evidence>
<proteinExistence type="predicted"/>
<keyword evidence="3 6" id="KW-0812">Transmembrane</keyword>
<feature type="transmembrane region" description="Helical" evidence="6">
    <location>
        <begin position="272"/>
        <end position="294"/>
    </location>
</feature>
<accession>A0A930YX65</accession>
<organism evidence="7 8">
    <name type="scientific">Planobacterium oryzisoli</name>
    <dbReference type="NCBI Taxonomy" id="2771435"/>
    <lineage>
        <taxon>Bacteria</taxon>
        <taxon>Pseudomonadati</taxon>
        <taxon>Bacteroidota</taxon>
        <taxon>Flavobacteriia</taxon>
        <taxon>Flavobacteriales</taxon>
        <taxon>Weeksellaceae</taxon>
        <taxon>Chryseobacterium group</taxon>
        <taxon>Chryseobacterium</taxon>
    </lineage>
</organism>
<comment type="caution">
    <text evidence="7">The sequence shown here is derived from an EMBL/GenBank/DDBJ whole genome shotgun (WGS) entry which is preliminary data.</text>
</comment>
<evidence type="ECO:0000256" key="1">
    <source>
        <dbReference type="ARBA" id="ARBA00004651"/>
    </source>
</evidence>
<feature type="transmembrane region" description="Helical" evidence="6">
    <location>
        <begin position="232"/>
        <end position="252"/>
    </location>
</feature>
<feature type="transmembrane region" description="Helical" evidence="6">
    <location>
        <begin position="170"/>
        <end position="187"/>
    </location>
</feature>
<feature type="transmembrane region" description="Helical" evidence="6">
    <location>
        <begin position="145"/>
        <end position="163"/>
    </location>
</feature>
<dbReference type="NCBIfam" id="TIGR00374">
    <property type="entry name" value="flippase-like domain"/>
    <property type="match status" value="1"/>
</dbReference>
<feature type="transmembrane region" description="Helical" evidence="6">
    <location>
        <begin position="100"/>
        <end position="120"/>
    </location>
</feature>
<evidence type="ECO:0000256" key="3">
    <source>
        <dbReference type="ARBA" id="ARBA00022692"/>
    </source>
</evidence>
<reference evidence="7" key="1">
    <citation type="submission" date="2020-11" db="EMBL/GenBank/DDBJ databases">
        <title>Genome seq and assembly of Planobacterium sp.</title>
        <authorList>
            <person name="Chhetri G."/>
        </authorList>
    </citation>
    <scope>NUCLEOTIDE SEQUENCE</scope>
    <source>
        <strain evidence="7">GCR5</strain>
    </source>
</reference>
<dbReference type="Pfam" id="PF03706">
    <property type="entry name" value="LPG_synthase_TM"/>
    <property type="match status" value="1"/>
</dbReference>
<evidence type="ECO:0000256" key="6">
    <source>
        <dbReference type="SAM" id="Phobius"/>
    </source>
</evidence>
<dbReference type="RefSeq" id="WP_194740003.1">
    <property type="nucleotide sequence ID" value="NZ_JADKYY010000014.1"/>
</dbReference>
<gene>
    <name evidence="7" type="ORF">IC612_09740</name>
</gene>
<name>A0A930YX65_9FLAO</name>
<feature type="transmembrane region" description="Helical" evidence="6">
    <location>
        <begin position="199"/>
        <end position="220"/>
    </location>
</feature>
<keyword evidence="8" id="KW-1185">Reference proteome</keyword>
<dbReference type="PANTHER" id="PTHR40277">
    <property type="entry name" value="BLL5419 PROTEIN"/>
    <property type="match status" value="1"/>
</dbReference>
<evidence type="ECO:0000256" key="4">
    <source>
        <dbReference type="ARBA" id="ARBA00022989"/>
    </source>
</evidence>